<keyword evidence="5 9" id="KW-0812">Transmembrane</keyword>
<evidence type="ECO:0000256" key="9">
    <source>
        <dbReference type="SAM" id="Phobius"/>
    </source>
</evidence>
<feature type="domain" description="Tripartite ATP-independent periplasmic transporters DctQ component" evidence="10">
    <location>
        <begin position="24"/>
        <end position="151"/>
    </location>
</feature>
<keyword evidence="2" id="KW-0813">Transport</keyword>
<dbReference type="eggNOG" id="COG3090">
    <property type="taxonomic scope" value="Bacteria"/>
</dbReference>
<keyword evidence="4" id="KW-0997">Cell inner membrane</keyword>
<evidence type="ECO:0000256" key="5">
    <source>
        <dbReference type="ARBA" id="ARBA00022692"/>
    </source>
</evidence>
<evidence type="ECO:0000256" key="2">
    <source>
        <dbReference type="ARBA" id="ARBA00022448"/>
    </source>
</evidence>
<evidence type="ECO:0000256" key="6">
    <source>
        <dbReference type="ARBA" id="ARBA00022989"/>
    </source>
</evidence>
<comment type="subcellular location">
    <subcellularLocation>
        <location evidence="1">Cell inner membrane</location>
        <topology evidence="1">Multi-pass membrane protein</topology>
    </subcellularLocation>
</comment>
<dbReference type="Pfam" id="PF04290">
    <property type="entry name" value="DctQ"/>
    <property type="match status" value="1"/>
</dbReference>
<dbReference type="EMBL" id="CP002541">
    <property type="protein sequence ID" value="ADY14280.1"/>
    <property type="molecule type" value="Genomic_DNA"/>
</dbReference>
<keyword evidence="6 9" id="KW-1133">Transmembrane helix</keyword>
<gene>
    <name evidence="11" type="ordered locus">SpiBuddy_2467</name>
</gene>
<dbReference type="AlphaFoldDB" id="F0RRM1"/>
<evidence type="ECO:0000256" key="7">
    <source>
        <dbReference type="ARBA" id="ARBA00023136"/>
    </source>
</evidence>
<proteinExistence type="inferred from homology"/>
<evidence type="ECO:0000256" key="3">
    <source>
        <dbReference type="ARBA" id="ARBA00022475"/>
    </source>
</evidence>
<evidence type="ECO:0000256" key="1">
    <source>
        <dbReference type="ARBA" id="ARBA00004429"/>
    </source>
</evidence>
<dbReference type="InterPro" id="IPR055348">
    <property type="entry name" value="DctQ"/>
</dbReference>
<accession>F0RRM1</accession>
<keyword evidence="7 9" id="KW-0472">Membrane</keyword>
<dbReference type="KEGG" id="sbu:SpiBuddy_2467"/>
<dbReference type="PANTHER" id="PTHR35011:SF4">
    <property type="entry name" value="SLL1102 PROTEIN"/>
    <property type="match status" value="1"/>
</dbReference>
<keyword evidence="3" id="KW-1003">Cell membrane</keyword>
<evidence type="ECO:0000256" key="4">
    <source>
        <dbReference type="ARBA" id="ARBA00022519"/>
    </source>
</evidence>
<dbReference type="GO" id="GO:0005886">
    <property type="term" value="C:plasma membrane"/>
    <property type="evidence" value="ECO:0007669"/>
    <property type="project" value="UniProtKB-SubCell"/>
</dbReference>
<feature type="transmembrane region" description="Helical" evidence="9">
    <location>
        <begin position="127"/>
        <end position="148"/>
    </location>
</feature>
<feature type="transmembrane region" description="Helical" evidence="9">
    <location>
        <begin position="91"/>
        <end position="112"/>
    </location>
</feature>
<keyword evidence="12" id="KW-1185">Reference proteome</keyword>
<evidence type="ECO:0000313" key="12">
    <source>
        <dbReference type="Proteomes" id="UP000008466"/>
    </source>
</evidence>
<reference evidence="12" key="1">
    <citation type="submission" date="2011-02" db="EMBL/GenBank/DDBJ databases">
        <title>Complete sequence of Spirochaeta sp. Buddy.</title>
        <authorList>
            <person name="Lucas S."/>
            <person name="Copeland A."/>
            <person name="Lapidus A."/>
            <person name="Cheng J.-F."/>
            <person name="Goodwin L."/>
            <person name="Pitluck S."/>
            <person name="Zeytun A."/>
            <person name="Detter J.C."/>
            <person name="Han C."/>
            <person name="Tapia R."/>
            <person name="Land M."/>
            <person name="Hauser L."/>
            <person name="Kyrpides N."/>
            <person name="Ivanova N."/>
            <person name="Mikhailova N."/>
            <person name="Pagani I."/>
            <person name="Ritalahti K.M."/>
            <person name="Loeffler F.E."/>
            <person name="Woyke T."/>
        </authorList>
    </citation>
    <scope>NUCLEOTIDE SEQUENCE [LARGE SCALE GENOMIC DNA]</scope>
    <source>
        <strain evidence="12">ATCC BAA-1886 / DSM 22777 / Buddy</strain>
    </source>
</reference>
<comment type="similarity">
    <text evidence="8">Belongs to the TRAP transporter small permease family.</text>
</comment>
<evidence type="ECO:0000259" key="10">
    <source>
        <dbReference type="Pfam" id="PF04290"/>
    </source>
</evidence>
<name>F0RRM1_SPHGB</name>
<dbReference type="PANTHER" id="PTHR35011">
    <property type="entry name" value="2,3-DIKETO-L-GULONATE TRAP TRANSPORTER SMALL PERMEASE PROTEIN YIAM"/>
    <property type="match status" value="1"/>
</dbReference>
<dbReference type="Proteomes" id="UP000008466">
    <property type="component" value="Chromosome"/>
</dbReference>
<sequence>MKKKLLWLILHIEETISVIGLSGMLLFTIFNVVMRYAFDRPKSWATELAVICLVWATFPGAAACHKKNLHYGMDFLVNRLPENMQYRLRQVLMGVCVILFATLTYVAIAFTIRTTKTTSFFMVSYRFINSAAIVGFLSMTIYSLYFFIKSIKAPDYFKQYYANAYQETDDMKVELQGEQA</sequence>
<feature type="transmembrane region" description="Helical" evidence="9">
    <location>
        <begin position="16"/>
        <end position="38"/>
    </location>
</feature>
<dbReference type="HOGENOM" id="CLU_086356_9_4_12"/>
<evidence type="ECO:0000256" key="8">
    <source>
        <dbReference type="ARBA" id="ARBA00038436"/>
    </source>
</evidence>
<evidence type="ECO:0000313" key="11">
    <source>
        <dbReference type="EMBL" id="ADY14280.1"/>
    </source>
</evidence>
<dbReference type="OrthoDB" id="371384at2"/>
<protein>
    <submittedName>
        <fullName evidence="11">Tripartite ATP-independent periplasmic transporter DctQ component</fullName>
    </submittedName>
</protein>
<dbReference type="STRING" id="158189.SpiBuddy_2467"/>
<dbReference type="RefSeq" id="WP_013608125.1">
    <property type="nucleotide sequence ID" value="NC_015152.1"/>
</dbReference>
<organism evidence="11 12">
    <name type="scientific">Sphaerochaeta globosa (strain ATCC BAA-1886 / DSM 22777 / Buddy)</name>
    <name type="common">Spirochaeta sp. (strain Buddy)</name>
    <dbReference type="NCBI Taxonomy" id="158189"/>
    <lineage>
        <taxon>Bacteria</taxon>
        <taxon>Pseudomonadati</taxon>
        <taxon>Spirochaetota</taxon>
        <taxon>Spirochaetia</taxon>
        <taxon>Spirochaetales</taxon>
        <taxon>Sphaerochaetaceae</taxon>
        <taxon>Sphaerochaeta</taxon>
    </lineage>
</organism>
<dbReference type="InterPro" id="IPR007387">
    <property type="entry name" value="TRAP_DctQ"/>
</dbReference>
<feature type="transmembrane region" description="Helical" evidence="9">
    <location>
        <begin position="44"/>
        <end position="64"/>
    </location>
</feature>